<feature type="region of interest" description="Disordered" evidence="1">
    <location>
        <begin position="50"/>
        <end position="70"/>
    </location>
</feature>
<reference evidence="2" key="4">
    <citation type="submission" date="2019-03" db="UniProtKB">
        <authorList>
            <consortium name="EnsemblPlants"/>
        </authorList>
    </citation>
    <scope>IDENTIFICATION</scope>
</reference>
<dbReference type="Proteomes" id="UP000015105">
    <property type="component" value="Chromosome 1D"/>
</dbReference>
<accession>A0A452XIE1</accession>
<reference evidence="3" key="1">
    <citation type="journal article" date="2014" name="Science">
        <title>Ancient hybridizations among the ancestral genomes of bread wheat.</title>
        <authorList>
            <consortium name="International Wheat Genome Sequencing Consortium,"/>
            <person name="Marcussen T."/>
            <person name="Sandve S.R."/>
            <person name="Heier L."/>
            <person name="Spannagl M."/>
            <person name="Pfeifer M."/>
            <person name="Jakobsen K.S."/>
            <person name="Wulff B.B."/>
            <person name="Steuernagel B."/>
            <person name="Mayer K.F."/>
            <person name="Olsen O.A."/>
        </authorList>
    </citation>
    <scope>NUCLEOTIDE SEQUENCE [LARGE SCALE GENOMIC DNA]</scope>
    <source>
        <strain evidence="3">cv. AL8/78</strain>
    </source>
</reference>
<dbReference type="PANTHER" id="PTHR14140">
    <property type="entry name" value="E3 UBIQUITIN-PROTEIN LIGASE UHRF-RELATED"/>
    <property type="match status" value="1"/>
</dbReference>
<reference evidence="2" key="3">
    <citation type="journal article" date="2017" name="Nature">
        <title>Genome sequence of the progenitor of the wheat D genome Aegilops tauschii.</title>
        <authorList>
            <person name="Luo M.C."/>
            <person name="Gu Y.Q."/>
            <person name="Puiu D."/>
            <person name="Wang H."/>
            <person name="Twardziok S.O."/>
            <person name="Deal K.R."/>
            <person name="Huo N."/>
            <person name="Zhu T."/>
            <person name="Wang L."/>
            <person name="Wang Y."/>
            <person name="McGuire P.E."/>
            <person name="Liu S."/>
            <person name="Long H."/>
            <person name="Ramasamy R.K."/>
            <person name="Rodriguez J.C."/>
            <person name="Van S.L."/>
            <person name="Yuan L."/>
            <person name="Wang Z."/>
            <person name="Xia Z."/>
            <person name="Xiao L."/>
            <person name="Anderson O.D."/>
            <person name="Ouyang S."/>
            <person name="Liang Y."/>
            <person name="Zimin A.V."/>
            <person name="Pertea G."/>
            <person name="Qi P."/>
            <person name="Bennetzen J.L."/>
            <person name="Dai X."/>
            <person name="Dawson M.W."/>
            <person name="Muller H.G."/>
            <person name="Kugler K."/>
            <person name="Rivarola-Duarte L."/>
            <person name="Spannagl M."/>
            <person name="Mayer K.F.X."/>
            <person name="Lu F.H."/>
            <person name="Bevan M.W."/>
            <person name="Leroy P."/>
            <person name="Li P."/>
            <person name="You F.M."/>
            <person name="Sun Q."/>
            <person name="Liu Z."/>
            <person name="Lyons E."/>
            <person name="Wicker T."/>
            <person name="Salzberg S.L."/>
            <person name="Devos K.M."/>
            <person name="Dvorak J."/>
        </authorList>
    </citation>
    <scope>NUCLEOTIDE SEQUENCE [LARGE SCALE GENOMIC DNA]</scope>
    <source>
        <strain evidence="2">cv. AL8/78</strain>
    </source>
</reference>
<sequence>MLWYLGFSDLHGDRPRPLPRIKELQGATDITERAGSPSWDYVENEGWKWVKPPPISKKPAQSGDPETDKQFRKYQKRAHMSMNERLLKG</sequence>
<reference evidence="3" key="2">
    <citation type="journal article" date="2017" name="Nat. Plants">
        <title>The Aegilops tauschii genome reveals multiple impacts of transposons.</title>
        <authorList>
            <person name="Zhao G."/>
            <person name="Zou C."/>
            <person name="Li K."/>
            <person name="Wang K."/>
            <person name="Li T."/>
            <person name="Gao L."/>
            <person name="Zhang X."/>
            <person name="Wang H."/>
            <person name="Yang Z."/>
            <person name="Liu X."/>
            <person name="Jiang W."/>
            <person name="Mao L."/>
            <person name="Kong X."/>
            <person name="Jiao Y."/>
            <person name="Jia J."/>
        </authorList>
    </citation>
    <scope>NUCLEOTIDE SEQUENCE [LARGE SCALE GENOMIC DNA]</scope>
    <source>
        <strain evidence="3">cv. AL8/78</strain>
    </source>
</reference>
<organism evidence="2 3">
    <name type="scientific">Aegilops tauschii subsp. strangulata</name>
    <name type="common">Goatgrass</name>
    <dbReference type="NCBI Taxonomy" id="200361"/>
    <lineage>
        <taxon>Eukaryota</taxon>
        <taxon>Viridiplantae</taxon>
        <taxon>Streptophyta</taxon>
        <taxon>Embryophyta</taxon>
        <taxon>Tracheophyta</taxon>
        <taxon>Spermatophyta</taxon>
        <taxon>Magnoliopsida</taxon>
        <taxon>Liliopsida</taxon>
        <taxon>Poales</taxon>
        <taxon>Poaceae</taxon>
        <taxon>BOP clade</taxon>
        <taxon>Pooideae</taxon>
        <taxon>Triticodae</taxon>
        <taxon>Triticeae</taxon>
        <taxon>Triticinae</taxon>
        <taxon>Aegilops</taxon>
    </lineage>
</organism>
<proteinExistence type="predicted"/>
<dbReference type="GO" id="GO:0044027">
    <property type="term" value="P:negative regulation of gene expression via chromosomal CpG island methylation"/>
    <property type="evidence" value="ECO:0007669"/>
    <property type="project" value="TreeGrafter"/>
</dbReference>
<dbReference type="GO" id="GO:0061630">
    <property type="term" value="F:ubiquitin protein ligase activity"/>
    <property type="evidence" value="ECO:0007669"/>
    <property type="project" value="TreeGrafter"/>
</dbReference>
<dbReference type="AlphaFoldDB" id="A0A452XIE1"/>
<dbReference type="PANTHER" id="PTHR14140:SF27">
    <property type="entry name" value="OS04G0289800 PROTEIN"/>
    <property type="match status" value="1"/>
</dbReference>
<evidence type="ECO:0000313" key="3">
    <source>
        <dbReference type="Proteomes" id="UP000015105"/>
    </source>
</evidence>
<dbReference type="InterPro" id="IPR045134">
    <property type="entry name" value="UHRF1/2-like"/>
</dbReference>
<dbReference type="EnsemblPlants" id="AET1Gv20011800.11">
    <property type="protein sequence ID" value="AET1Gv20011800.11"/>
    <property type="gene ID" value="AET1Gv20011800"/>
</dbReference>
<keyword evidence="3" id="KW-1185">Reference proteome</keyword>
<protein>
    <submittedName>
        <fullName evidence="2">Uncharacterized protein</fullName>
    </submittedName>
</protein>
<dbReference type="Gramene" id="AET1Gv20011800.11">
    <property type="protein sequence ID" value="AET1Gv20011800.11"/>
    <property type="gene ID" value="AET1Gv20011800"/>
</dbReference>
<evidence type="ECO:0000256" key="1">
    <source>
        <dbReference type="SAM" id="MobiDB-lite"/>
    </source>
</evidence>
<evidence type="ECO:0000313" key="2">
    <source>
        <dbReference type="EnsemblPlants" id="AET1Gv20011800.11"/>
    </source>
</evidence>
<reference evidence="2" key="5">
    <citation type="journal article" date="2021" name="G3 (Bethesda)">
        <title>Aegilops tauschii genome assembly Aet v5.0 features greater sequence contiguity and improved annotation.</title>
        <authorList>
            <person name="Wang L."/>
            <person name="Zhu T."/>
            <person name="Rodriguez J.C."/>
            <person name="Deal K.R."/>
            <person name="Dubcovsky J."/>
            <person name="McGuire P.E."/>
            <person name="Lux T."/>
            <person name="Spannagl M."/>
            <person name="Mayer K.F.X."/>
            <person name="Baldrich P."/>
            <person name="Meyers B.C."/>
            <person name="Huo N."/>
            <person name="Gu Y.Q."/>
            <person name="Zhou H."/>
            <person name="Devos K.M."/>
            <person name="Bennetzen J.L."/>
            <person name="Unver T."/>
            <person name="Budak H."/>
            <person name="Gulick P.J."/>
            <person name="Galiba G."/>
            <person name="Kalapos B."/>
            <person name="Nelson D.R."/>
            <person name="Li P."/>
            <person name="You F.M."/>
            <person name="Luo M.C."/>
            <person name="Dvorak J."/>
        </authorList>
    </citation>
    <scope>NUCLEOTIDE SEQUENCE [LARGE SCALE GENOMIC DNA]</scope>
    <source>
        <strain evidence="2">cv. AL8/78</strain>
    </source>
</reference>
<dbReference type="GO" id="GO:0016567">
    <property type="term" value="P:protein ubiquitination"/>
    <property type="evidence" value="ECO:0007669"/>
    <property type="project" value="TreeGrafter"/>
</dbReference>
<name>A0A452XIE1_AEGTS</name>